<feature type="repeat" description="WD" evidence="3">
    <location>
        <begin position="228"/>
        <end position="269"/>
    </location>
</feature>
<dbReference type="PROSITE" id="PS50082">
    <property type="entry name" value="WD_REPEATS_2"/>
    <property type="match status" value="2"/>
</dbReference>
<dbReference type="InterPro" id="IPR036322">
    <property type="entry name" value="WD40_repeat_dom_sf"/>
</dbReference>
<dbReference type="Gene3D" id="2.130.10.10">
    <property type="entry name" value="YVTN repeat-like/Quinoprotein amine dehydrogenase"/>
    <property type="match status" value="1"/>
</dbReference>
<dbReference type="InterPro" id="IPR001680">
    <property type="entry name" value="WD40_rpt"/>
</dbReference>
<evidence type="ECO:0000256" key="3">
    <source>
        <dbReference type="PROSITE-ProRule" id="PRU00221"/>
    </source>
</evidence>
<dbReference type="SMART" id="SM00320">
    <property type="entry name" value="WD40"/>
    <property type="match status" value="4"/>
</dbReference>
<feature type="region of interest" description="Disordered" evidence="4">
    <location>
        <begin position="71"/>
        <end position="95"/>
    </location>
</feature>
<dbReference type="PANTHER" id="PTHR19854:SF1">
    <property type="entry name" value="GUANINE NUCLEOTIDE-BINDING PROTEIN SUBUNIT BETA-LIKE PROTEIN 1"/>
    <property type="match status" value="1"/>
</dbReference>
<protein>
    <submittedName>
        <fullName evidence="5">Guanine nucleotide-binding protein subunit beta-like protein 1 isoform X2</fullName>
    </submittedName>
</protein>
<dbReference type="SUPFAM" id="SSF50978">
    <property type="entry name" value="WD40 repeat-like"/>
    <property type="match status" value="1"/>
</dbReference>
<dbReference type="RefSeq" id="XP_045373998.1">
    <property type="nucleotide sequence ID" value="XM_045518042.1"/>
</dbReference>
<feature type="region of interest" description="Disordered" evidence="4">
    <location>
        <begin position="155"/>
        <end position="179"/>
    </location>
</feature>
<organism evidence="5">
    <name type="scientific">Camelus bactrianus</name>
    <name type="common">Bactrian camel</name>
    <dbReference type="NCBI Taxonomy" id="9837"/>
    <lineage>
        <taxon>Eukaryota</taxon>
        <taxon>Metazoa</taxon>
        <taxon>Chordata</taxon>
        <taxon>Craniata</taxon>
        <taxon>Vertebrata</taxon>
        <taxon>Euteleostomi</taxon>
        <taxon>Mammalia</taxon>
        <taxon>Eutheria</taxon>
        <taxon>Laurasiatheria</taxon>
        <taxon>Artiodactyla</taxon>
        <taxon>Tylopoda</taxon>
        <taxon>Camelidae</taxon>
        <taxon>Camelus</taxon>
    </lineage>
</organism>
<gene>
    <name evidence="5" type="primary">GNB1L</name>
</gene>
<feature type="repeat" description="WD" evidence="3">
    <location>
        <begin position="315"/>
        <end position="351"/>
    </location>
</feature>
<sequence length="351" mass="38019">MEEKQETWARTGLGPGGPCLQLTRNKLPSVFESCSCLWHRGPRTRLTLLGGAGARPGLRAGTLQVTASRPAWWPHRPPRPHHQTLSLSSEAPGQQCMRCTSAEEPRGRGTRCSSQEAPQGPARLPWLSSHSGHLDWKLLAKRLSTSCAGSSSEQVSARAGAHLEPADTESARHPGWPRGQVCDLASDSAPRAPAPQADSSPLPLLLAGYEDGSVALWDVSARKVCSRVACHEEPVMGLDFDSQKARGVSGSAEKALAVWSLDEQRALQVHGTHQLTNPGVADVRIRPDRRLLATAGWDHRIRVFHWRTMKPLAVLAFHSAAVHCLAFATDGLLAAGSGDQRISVWSLYPRM</sequence>
<accession>A0A9W3HJB6</accession>
<keyword evidence="2" id="KW-0677">Repeat</keyword>
<dbReference type="AlphaFoldDB" id="A0A9W3HJB6"/>
<dbReference type="Pfam" id="PF00400">
    <property type="entry name" value="WD40"/>
    <property type="match status" value="2"/>
</dbReference>
<evidence type="ECO:0000256" key="4">
    <source>
        <dbReference type="SAM" id="MobiDB-lite"/>
    </source>
</evidence>
<dbReference type="InterPro" id="IPR015943">
    <property type="entry name" value="WD40/YVTN_repeat-like_dom_sf"/>
</dbReference>
<keyword evidence="1 3" id="KW-0853">WD repeat</keyword>
<proteinExistence type="predicted"/>
<feature type="compositionally biased region" description="Polar residues" evidence="4">
    <location>
        <begin position="83"/>
        <end position="92"/>
    </location>
</feature>
<evidence type="ECO:0000256" key="1">
    <source>
        <dbReference type="ARBA" id="ARBA00022574"/>
    </source>
</evidence>
<name>A0A9W3HJB6_CAMBA</name>
<dbReference type="CTD" id="54584"/>
<reference evidence="5" key="1">
    <citation type="submission" date="2025-08" db="UniProtKB">
        <authorList>
            <consortium name="RefSeq"/>
        </authorList>
    </citation>
    <scope>IDENTIFICATION</scope>
    <source>
        <tissue evidence="5">Blood</tissue>
    </source>
</reference>
<dbReference type="PANTHER" id="PTHR19854">
    <property type="entry name" value="TRANSDUCIN BETA-LIKE 3"/>
    <property type="match status" value="1"/>
</dbReference>
<evidence type="ECO:0000256" key="2">
    <source>
        <dbReference type="ARBA" id="ARBA00022737"/>
    </source>
</evidence>
<evidence type="ECO:0000313" key="5">
    <source>
        <dbReference type="RefSeq" id="XP_045373998.1"/>
    </source>
</evidence>
<dbReference type="PROSITE" id="PS50294">
    <property type="entry name" value="WD_REPEATS_REGION"/>
    <property type="match status" value="1"/>
</dbReference>